<evidence type="ECO:0000313" key="16">
    <source>
        <dbReference type="EMBL" id="RXK03486.1"/>
    </source>
</evidence>
<keyword evidence="17" id="KW-1185">Reference proteome</keyword>
<evidence type="ECO:0000259" key="15">
    <source>
        <dbReference type="PROSITE" id="PS50109"/>
    </source>
</evidence>
<dbReference type="InterPro" id="IPR005467">
    <property type="entry name" value="His_kinase_dom"/>
</dbReference>
<evidence type="ECO:0000256" key="12">
    <source>
        <dbReference type="ARBA" id="ARBA00023012"/>
    </source>
</evidence>
<organism evidence="16 17">
    <name type="scientific">Halarcobacter ebronensis</name>
    <dbReference type="NCBI Taxonomy" id="1462615"/>
    <lineage>
        <taxon>Bacteria</taxon>
        <taxon>Pseudomonadati</taxon>
        <taxon>Campylobacterota</taxon>
        <taxon>Epsilonproteobacteria</taxon>
        <taxon>Campylobacterales</taxon>
        <taxon>Arcobacteraceae</taxon>
        <taxon>Halarcobacter</taxon>
    </lineage>
</organism>
<dbReference type="CDD" id="cd00082">
    <property type="entry name" value="HisKA"/>
    <property type="match status" value="1"/>
</dbReference>
<keyword evidence="6" id="KW-0808">Transferase</keyword>
<proteinExistence type="predicted"/>
<evidence type="ECO:0000256" key="9">
    <source>
        <dbReference type="ARBA" id="ARBA00022777"/>
    </source>
</evidence>
<dbReference type="OrthoDB" id="5348736at2"/>
<dbReference type="CDD" id="cd18774">
    <property type="entry name" value="PDC2_HK_sensor"/>
    <property type="match status" value="1"/>
</dbReference>
<dbReference type="InterPro" id="IPR004010">
    <property type="entry name" value="Double_Cache_2"/>
</dbReference>
<evidence type="ECO:0000256" key="7">
    <source>
        <dbReference type="ARBA" id="ARBA00022692"/>
    </source>
</evidence>
<dbReference type="Pfam" id="PF02518">
    <property type="entry name" value="HATPase_c"/>
    <property type="match status" value="1"/>
</dbReference>
<dbReference type="Gene3D" id="3.30.565.10">
    <property type="entry name" value="Histidine kinase-like ATPase, C-terminal domain"/>
    <property type="match status" value="1"/>
</dbReference>
<evidence type="ECO:0000256" key="11">
    <source>
        <dbReference type="ARBA" id="ARBA00022989"/>
    </source>
</evidence>
<dbReference type="GO" id="GO:0005886">
    <property type="term" value="C:plasma membrane"/>
    <property type="evidence" value="ECO:0007669"/>
    <property type="project" value="UniProtKB-SubCell"/>
</dbReference>
<dbReference type="GO" id="GO:0000155">
    <property type="term" value="F:phosphorelay sensor kinase activity"/>
    <property type="evidence" value="ECO:0007669"/>
    <property type="project" value="InterPro"/>
</dbReference>
<gene>
    <name evidence="16" type="ORF">CRV07_12460</name>
</gene>
<dbReference type="PANTHER" id="PTHR43065:SF10">
    <property type="entry name" value="PEROXIDE STRESS-ACTIVATED HISTIDINE KINASE MAK3"/>
    <property type="match status" value="1"/>
</dbReference>
<dbReference type="InterPro" id="IPR003594">
    <property type="entry name" value="HATPase_dom"/>
</dbReference>
<evidence type="ECO:0000313" key="17">
    <source>
        <dbReference type="Proteomes" id="UP000289758"/>
    </source>
</evidence>
<dbReference type="SMART" id="SM01049">
    <property type="entry name" value="Cache_2"/>
    <property type="match status" value="2"/>
</dbReference>
<dbReference type="InterPro" id="IPR033480">
    <property type="entry name" value="sCache_2"/>
</dbReference>
<dbReference type="Gene3D" id="1.10.287.130">
    <property type="match status" value="1"/>
</dbReference>
<dbReference type="InterPro" id="IPR036097">
    <property type="entry name" value="HisK_dim/P_sf"/>
</dbReference>
<name>A0A4Q1AK89_9BACT</name>
<dbReference type="EC" id="2.7.13.3" evidence="3"/>
<evidence type="ECO:0000256" key="6">
    <source>
        <dbReference type="ARBA" id="ARBA00022679"/>
    </source>
</evidence>
<evidence type="ECO:0000256" key="4">
    <source>
        <dbReference type="ARBA" id="ARBA00022475"/>
    </source>
</evidence>
<dbReference type="Gene3D" id="3.30.450.20">
    <property type="entry name" value="PAS domain"/>
    <property type="match status" value="2"/>
</dbReference>
<keyword evidence="8" id="KW-0547">Nucleotide-binding</keyword>
<feature type="domain" description="Histidine kinase" evidence="15">
    <location>
        <begin position="419"/>
        <end position="640"/>
    </location>
</feature>
<dbReference type="InterPro" id="IPR036890">
    <property type="entry name" value="HATPase_C_sf"/>
</dbReference>
<comment type="subcellular location">
    <subcellularLocation>
        <location evidence="2">Cell membrane</location>
        <topology evidence="2">Multi-pass membrane protein</topology>
    </subcellularLocation>
</comment>
<evidence type="ECO:0000256" key="3">
    <source>
        <dbReference type="ARBA" id="ARBA00012438"/>
    </source>
</evidence>
<dbReference type="PANTHER" id="PTHR43065">
    <property type="entry name" value="SENSOR HISTIDINE KINASE"/>
    <property type="match status" value="1"/>
</dbReference>
<dbReference type="InterPro" id="IPR003661">
    <property type="entry name" value="HisK_dim/P_dom"/>
</dbReference>
<dbReference type="SUPFAM" id="SSF55874">
    <property type="entry name" value="ATPase domain of HSP90 chaperone/DNA topoisomerase II/histidine kinase"/>
    <property type="match status" value="1"/>
</dbReference>
<dbReference type="RefSeq" id="WP_129087979.1">
    <property type="nucleotide sequence ID" value="NZ_CP053836.1"/>
</dbReference>
<dbReference type="CDD" id="cd00075">
    <property type="entry name" value="HATPase"/>
    <property type="match status" value="1"/>
</dbReference>
<keyword evidence="12" id="KW-0902">Two-component regulatory system</keyword>
<keyword evidence="11 14" id="KW-1133">Transmembrane helix</keyword>
<keyword evidence="7 14" id="KW-0812">Transmembrane</keyword>
<evidence type="ECO:0000256" key="8">
    <source>
        <dbReference type="ARBA" id="ARBA00022741"/>
    </source>
</evidence>
<keyword evidence="13 14" id="KW-0472">Membrane</keyword>
<keyword evidence="5" id="KW-0597">Phosphoprotein</keyword>
<comment type="caution">
    <text evidence="16">The sequence shown here is derived from an EMBL/GenBank/DDBJ whole genome shotgun (WGS) entry which is preliminary data.</text>
</comment>
<sequence>MNIKTKNERTLVNIIKFGAVIPILLLSVIFTYIFIQYKNEELKKEIESIKTRYMNQNKKSVQDEVNRVIKTINYEIEINNEELKQSLKNRVYEAYAIAHTIYKDNIKYKSKDEVFQIIKQALVNIRFNDGRGYIFIDNINGIKLLQPLNKSFEGRDFSNFEDPKGYKFVQKIIETIKDKSESFDQYYWYKSKEDKTAYEKLSFYKYFEPYNVAIGTGEYIDEYTQKLQNSIIEKIKRIRFDDNGYIMVFDREGKYLSHFQENKIGIDGFEVKDKNGKYFVKDMVNFAKINGEGFFSYIASAKPNGENKNRKKISFLKYFNDWGWTIGAGFYLEELNYEITQKQQELTQKYELIIKKIIFISILVTILLVLFSFYISKIIYNKFNEYKNEIKKEVDKTIENEKMLIQQSKMAIMGEMIGSVAHQLKQPLTLISTSNSLVKLNREIENFSTPEQIDDALENIDSSVVNLATTIDNFKNFFNPNKVKSVFKIEDLFNKTFILLDYQLKTNRIEVVKEINNLEFYGYENELLQVLINIIKNAIDVLVKKDENRIIFIEAKYKNDEITIKVKDNAGGVSADILDKLFLSYVKTEKNEDTKGVNLYMTKQIINSIKGEISVSNVEYEYKDQKCKGAEFTIKIPFQSSL</sequence>
<dbReference type="Proteomes" id="UP000289758">
    <property type="component" value="Unassembled WGS sequence"/>
</dbReference>
<comment type="catalytic activity">
    <reaction evidence="1">
        <text>ATP + protein L-histidine = ADP + protein N-phospho-L-histidine.</text>
        <dbReference type="EC" id="2.7.13.3"/>
    </reaction>
</comment>
<dbReference type="AlphaFoldDB" id="A0A4Q1AK89"/>
<evidence type="ECO:0000256" key="5">
    <source>
        <dbReference type="ARBA" id="ARBA00022553"/>
    </source>
</evidence>
<reference evidence="16 17" key="1">
    <citation type="submission" date="2017-10" db="EMBL/GenBank/DDBJ databases">
        <title>Genomics of the genus Arcobacter.</title>
        <authorList>
            <person name="Perez-Cataluna A."/>
            <person name="Figueras M.J."/>
        </authorList>
    </citation>
    <scope>NUCLEOTIDE SEQUENCE [LARGE SCALE GENOMIC DNA]</scope>
    <source>
        <strain evidence="16 17">CECT 8441</strain>
    </source>
</reference>
<feature type="transmembrane region" description="Helical" evidence="14">
    <location>
        <begin position="14"/>
        <end position="35"/>
    </location>
</feature>
<keyword evidence="10" id="KW-0067">ATP-binding</keyword>
<dbReference type="GO" id="GO:0005524">
    <property type="term" value="F:ATP binding"/>
    <property type="evidence" value="ECO:0007669"/>
    <property type="project" value="UniProtKB-KW"/>
</dbReference>
<evidence type="ECO:0000256" key="1">
    <source>
        <dbReference type="ARBA" id="ARBA00000085"/>
    </source>
</evidence>
<dbReference type="EMBL" id="PDKK01000012">
    <property type="protein sequence ID" value="RXK03486.1"/>
    <property type="molecule type" value="Genomic_DNA"/>
</dbReference>
<evidence type="ECO:0000256" key="2">
    <source>
        <dbReference type="ARBA" id="ARBA00004651"/>
    </source>
</evidence>
<evidence type="ECO:0000256" key="14">
    <source>
        <dbReference type="SAM" id="Phobius"/>
    </source>
</evidence>
<evidence type="ECO:0000256" key="13">
    <source>
        <dbReference type="ARBA" id="ARBA00023136"/>
    </source>
</evidence>
<keyword evidence="4" id="KW-1003">Cell membrane</keyword>
<accession>A0A4Q1AK89</accession>
<dbReference type="SUPFAM" id="SSF47384">
    <property type="entry name" value="Homodimeric domain of signal transducing histidine kinase"/>
    <property type="match status" value="1"/>
</dbReference>
<dbReference type="SMART" id="SM00387">
    <property type="entry name" value="HATPase_c"/>
    <property type="match status" value="1"/>
</dbReference>
<evidence type="ECO:0000256" key="10">
    <source>
        <dbReference type="ARBA" id="ARBA00022840"/>
    </source>
</evidence>
<protein>
    <recommendedName>
        <fullName evidence="3">histidine kinase</fullName>
        <ecNumber evidence="3">2.7.13.3</ecNumber>
    </recommendedName>
</protein>
<keyword evidence="9 16" id="KW-0418">Kinase</keyword>
<dbReference type="PROSITE" id="PS50109">
    <property type="entry name" value="HIS_KIN"/>
    <property type="match status" value="1"/>
</dbReference>
<dbReference type="Pfam" id="PF08269">
    <property type="entry name" value="dCache_2"/>
    <property type="match status" value="1"/>
</dbReference>
<feature type="transmembrane region" description="Helical" evidence="14">
    <location>
        <begin position="357"/>
        <end position="375"/>
    </location>
</feature>